<reference evidence="2 3" key="1">
    <citation type="submission" date="2019-08" db="EMBL/GenBank/DDBJ databases">
        <title>A chromosome-level genome assembly, high-density linkage maps, and genome scans reveal the genomic architecture of hybrid incompatibilities underlying speciation via character displacement in darters (Percidae: Etheostominae).</title>
        <authorList>
            <person name="Moran R.L."/>
            <person name="Catchen J.M."/>
            <person name="Fuller R.C."/>
        </authorList>
    </citation>
    <scope>NUCLEOTIDE SEQUENCE [LARGE SCALE GENOMIC DNA]</scope>
    <source>
        <strain evidence="2">EspeVRDwgs_2016</strain>
        <tissue evidence="2">Muscle</tissue>
    </source>
</reference>
<organism evidence="2 3">
    <name type="scientific">Etheostoma spectabile</name>
    <name type="common">orangethroat darter</name>
    <dbReference type="NCBI Taxonomy" id="54343"/>
    <lineage>
        <taxon>Eukaryota</taxon>
        <taxon>Metazoa</taxon>
        <taxon>Chordata</taxon>
        <taxon>Craniata</taxon>
        <taxon>Vertebrata</taxon>
        <taxon>Euteleostomi</taxon>
        <taxon>Actinopterygii</taxon>
        <taxon>Neopterygii</taxon>
        <taxon>Teleostei</taxon>
        <taxon>Neoteleostei</taxon>
        <taxon>Acanthomorphata</taxon>
        <taxon>Eupercaria</taxon>
        <taxon>Perciformes</taxon>
        <taxon>Percoidei</taxon>
        <taxon>Percidae</taxon>
        <taxon>Etheostomatinae</taxon>
        <taxon>Etheostoma</taxon>
    </lineage>
</organism>
<evidence type="ECO:0000313" key="2">
    <source>
        <dbReference type="EMBL" id="KAA8587717.1"/>
    </source>
</evidence>
<gene>
    <name evidence="2" type="ORF">FQN60_016579</name>
</gene>
<name>A0A5J5D187_9PERO</name>
<dbReference type="Proteomes" id="UP000327493">
    <property type="component" value="Chromosome 12"/>
</dbReference>
<protein>
    <submittedName>
        <fullName evidence="2">Uncharacterized protein</fullName>
    </submittedName>
</protein>
<sequence>MSKCVTSEHCCGISNLIHEEVVVEWRSQNGLLKAALQKGPTPSAHIDRSPSSSASAPFYLTMATNSPVLTLLHPRLRGSEEKSITVASEAGSGVNEVLDEKETQEHVEKNSIFVRSSETSIFHKSFQSLSHSSYRSQLLIRWRDEKENTGDFSRCLFSEQKKVPPSPLPKQDRTLPLAFEGKDTWKDLGEKRRKKTRVIGAYHGDRERRGTRAYGEERERHTGEKFQHGEPIEIRHDTREALLKIPPPGSRAPADGGFPPLSETQREEQVERERADLK</sequence>
<keyword evidence="3" id="KW-1185">Reference proteome</keyword>
<proteinExistence type="predicted"/>
<feature type="region of interest" description="Disordered" evidence="1">
    <location>
        <begin position="201"/>
        <end position="278"/>
    </location>
</feature>
<comment type="caution">
    <text evidence="2">The sequence shown here is derived from an EMBL/GenBank/DDBJ whole genome shotgun (WGS) entry which is preliminary data.</text>
</comment>
<evidence type="ECO:0000313" key="3">
    <source>
        <dbReference type="Proteomes" id="UP000327493"/>
    </source>
</evidence>
<evidence type="ECO:0000256" key="1">
    <source>
        <dbReference type="SAM" id="MobiDB-lite"/>
    </source>
</evidence>
<accession>A0A5J5D187</accession>
<dbReference type="EMBL" id="VOFY01000012">
    <property type="protein sequence ID" value="KAA8587717.1"/>
    <property type="molecule type" value="Genomic_DNA"/>
</dbReference>
<feature type="compositionally biased region" description="Basic and acidic residues" evidence="1">
    <location>
        <begin position="203"/>
        <end position="242"/>
    </location>
</feature>
<dbReference type="AlphaFoldDB" id="A0A5J5D187"/>
<feature type="compositionally biased region" description="Basic and acidic residues" evidence="1">
    <location>
        <begin position="264"/>
        <end position="278"/>
    </location>
</feature>